<sequence length="115" mass="13277">MVVVTGEYTSRDFETFCISQGIVHEVIVPYTPQHNGLAERRNRTLLDMEELADGFTKALKLDMFEDLRDKLARRKPMSTKPATLQSLPRLCTALTELSSRHSRIKLFPKDFDTYK</sequence>
<dbReference type="GO" id="GO:0003676">
    <property type="term" value="F:nucleic acid binding"/>
    <property type="evidence" value="ECO:0007669"/>
    <property type="project" value="InterPro"/>
</dbReference>
<dbReference type="InterPro" id="IPR039537">
    <property type="entry name" value="Retrotran_Ty1/copia-like"/>
</dbReference>
<name>A0A2K3LI59_TRIPR</name>
<dbReference type="PANTHER" id="PTHR42648">
    <property type="entry name" value="TRANSPOSASE, PUTATIVE-RELATED"/>
    <property type="match status" value="1"/>
</dbReference>
<gene>
    <name evidence="2" type="ORF">L195_g034186</name>
</gene>
<dbReference type="SUPFAM" id="SSF53098">
    <property type="entry name" value="Ribonuclease H-like"/>
    <property type="match status" value="1"/>
</dbReference>
<dbReference type="InterPro" id="IPR036397">
    <property type="entry name" value="RNaseH_sf"/>
</dbReference>
<evidence type="ECO:0000313" key="2">
    <source>
        <dbReference type="EMBL" id="PNX78209.1"/>
    </source>
</evidence>
<dbReference type="AlphaFoldDB" id="A0A2K3LI59"/>
<dbReference type="GO" id="GO:0015074">
    <property type="term" value="P:DNA integration"/>
    <property type="evidence" value="ECO:0007669"/>
    <property type="project" value="InterPro"/>
</dbReference>
<comment type="caution">
    <text evidence="2">The sequence shown here is derived from an EMBL/GenBank/DDBJ whole genome shotgun (WGS) entry which is preliminary data.</text>
</comment>
<dbReference type="Proteomes" id="UP000236291">
    <property type="component" value="Unassembled WGS sequence"/>
</dbReference>
<reference evidence="2 3" key="2">
    <citation type="journal article" date="2017" name="Front. Plant Sci.">
        <title>Gene Classification and Mining of Molecular Markers Useful in Red Clover (Trifolium pratense) Breeding.</title>
        <authorList>
            <person name="Istvanek J."/>
            <person name="Dluhosova J."/>
            <person name="Dluhos P."/>
            <person name="Patkova L."/>
            <person name="Nedelnik J."/>
            <person name="Repkova J."/>
        </authorList>
    </citation>
    <scope>NUCLEOTIDE SEQUENCE [LARGE SCALE GENOMIC DNA]</scope>
    <source>
        <strain evidence="3">cv. Tatra</strain>
        <tissue evidence="2">Young leaves</tissue>
    </source>
</reference>
<reference evidence="2 3" key="1">
    <citation type="journal article" date="2014" name="Am. J. Bot.">
        <title>Genome assembly and annotation for red clover (Trifolium pratense; Fabaceae).</title>
        <authorList>
            <person name="Istvanek J."/>
            <person name="Jaros M."/>
            <person name="Krenek A."/>
            <person name="Repkova J."/>
        </authorList>
    </citation>
    <scope>NUCLEOTIDE SEQUENCE [LARGE SCALE GENOMIC DNA]</scope>
    <source>
        <strain evidence="3">cv. Tatra</strain>
        <tissue evidence="2">Young leaves</tissue>
    </source>
</reference>
<accession>A0A2K3LI59</accession>
<evidence type="ECO:0000259" key="1">
    <source>
        <dbReference type="PROSITE" id="PS50994"/>
    </source>
</evidence>
<dbReference type="InterPro" id="IPR001584">
    <property type="entry name" value="Integrase_cat-core"/>
</dbReference>
<feature type="domain" description="Integrase catalytic" evidence="1">
    <location>
        <begin position="1"/>
        <end position="115"/>
    </location>
</feature>
<feature type="non-terminal residue" evidence="2">
    <location>
        <position position="115"/>
    </location>
</feature>
<evidence type="ECO:0000313" key="3">
    <source>
        <dbReference type="Proteomes" id="UP000236291"/>
    </source>
</evidence>
<protein>
    <submittedName>
        <fullName evidence="2">Copia-like retrotransposon</fullName>
    </submittedName>
</protein>
<proteinExistence type="predicted"/>
<dbReference type="PROSITE" id="PS50994">
    <property type="entry name" value="INTEGRASE"/>
    <property type="match status" value="1"/>
</dbReference>
<dbReference type="PANTHER" id="PTHR42648:SF28">
    <property type="entry name" value="TRANSPOSON-ENCODED PROTEIN WITH RIBONUCLEASE H-LIKE AND RETROVIRUS ZINC FINGER-LIKE DOMAINS"/>
    <property type="match status" value="1"/>
</dbReference>
<dbReference type="EMBL" id="ASHM01033693">
    <property type="protein sequence ID" value="PNX78209.1"/>
    <property type="molecule type" value="Genomic_DNA"/>
</dbReference>
<organism evidence="2 3">
    <name type="scientific">Trifolium pratense</name>
    <name type="common">Red clover</name>
    <dbReference type="NCBI Taxonomy" id="57577"/>
    <lineage>
        <taxon>Eukaryota</taxon>
        <taxon>Viridiplantae</taxon>
        <taxon>Streptophyta</taxon>
        <taxon>Embryophyta</taxon>
        <taxon>Tracheophyta</taxon>
        <taxon>Spermatophyta</taxon>
        <taxon>Magnoliopsida</taxon>
        <taxon>eudicotyledons</taxon>
        <taxon>Gunneridae</taxon>
        <taxon>Pentapetalae</taxon>
        <taxon>rosids</taxon>
        <taxon>fabids</taxon>
        <taxon>Fabales</taxon>
        <taxon>Fabaceae</taxon>
        <taxon>Papilionoideae</taxon>
        <taxon>50 kb inversion clade</taxon>
        <taxon>NPAAA clade</taxon>
        <taxon>Hologalegina</taxon>
        <taxon>IRL clade</taxon>
        <taxon>Trifolieae</taxon>
        <taxon>Trifolium</taxon>
    </lineage>
</organism>
<dbReference type="InterPro" id="IPR012337">
    <property type="entry name" value="RNaseH-like_sf"/>
</dbReference>
<dbReference type="Gene3D" id="3.30.420.10">
    <property type="entry name" value="Ribonuclease H-like superfamily/Ribonuclease H"/>
    <property type="match status" value="1"/>
</dbReference>